<dbReference type="InterPro" id="IPR003445">
    <property type="entry name" value="Cat_transpt"/>
</dbReference>
<evidence type="ECO:0000256" key="4">
    <source>
        <dbReference type="ARBA" id="ARBA00022692"/>
    </source>
</evidence>
<evidence type="ECO:0000256" key="1">
    <source>
        <dbReference type="ARBA" id="ARBA00004651"/>
    </source>
</evidence>
<dbReference type="GO" id="GO:0005886">
    <property type="term" value="C:plasma membrane"/>
    <property type="evidence" value="ECO:0007669"/>
    <property type="project" value="UniProtKB-SubCell"/>
</dbReference>
<name>A0A6G2DE30_STREE</name>
<reference evidence="9 10" key="1">
    <citation type="submission" date="2019-11" db="EMBL/GenBank/DDBJ databases">
        <title>Growth characteristics of pneumococcus vary with the chemical composition of the capsule and with environmental conditions.</title>
        <authorList>
            <person name="Tothpal A."/>
            <person name="Desobry K."/>
            <person name="Joshi S."/>
            <person name="Wyllie A.L."/>
            <person name="Weinberger D.M."/>
        </authorList>
    </citation>
    <scope>NUCLEOTIDE SEQUENCE [LARGE SCALE GENOMIC DNA]</scope>
    <source>
        <strain evidence="10">pnumococcus19F</strain>
    </source>
</reference>
<dbReference type="Pfam" id="PF02386">
    <property type="entry name" value="TrkH"/>
    <property type="match status" value="1"/>
</dbReference>
<evidence type="ECO:0000313" key="9">
    <source>
        <dbReference type="EMBL" id="MTV74807.1"/>
    </source>
</evidence>
<keyword evidence="3" id="KW-1003">Cell membrane</keyword>
<keyword evidence="2" id="KW-0813">Transport</keyword>
<feature type="non-terminal residue" evidence="9">
    <location>
        <position position="1"/>
    </location>
</feature>
<dbReference type="GO" id="GO:0008324">
    <property type="term" value="F:monoatomic cation transmembrane transporter activity"/>
    <property type="evidence" value="ECO:0007669"/>
    <property type="project" value="InterPro"/>
</dbReference>
<evidence type="ECO:0000256" key="6">
    <source>
        <dbReference type="ARBA" id="ARBA00023065"/>
    </source>
</evidence>
<protein>
    <submittedName>
        <fullName evidence="9">TrkH family potassium uptake protein</fullName>
    </submittedName>
</protein>
<gene>
    <name evidence="9" type="ORF">GM540_12710</name>
</gene>
<keyword evidence="5 8" id="KW-1133">Transmembrane helix</keyword>
<dbReference type="AlphaFoldDB" id="A0A6G2DE30"/>
<feature type="transmembrane region" description="Helical" evidence="8">
    <location>
        <begin position="6"/>
        <end position="25"/>
    </location>
</feature>
<comment type="caution">
    <text evidence="9">The sequence shown here is derived from an EMBL/GenBank/DDBJ whole genome shotgun (WGS) entry which is preliminary data.</text>
</comment>
<proteinExistence type="predicted"/>
<comment type="subcellular location">
    <subcellularLocation>
        <location evidence="1">Cell membrane</location>
        <topology evidence="1">Multi-pass membrane protein</topology>
    </subcellularLocation>
</comment>
<feature type="transmembrane region" description="Helical" evidence="8">
    <location>
        <begin position="59"/>
        <end position="83"/>
    </location>
</feature>
<dbReference type="PANTHER" id="PTHR32024:SF1">
    <property type="entry name" value="KTR SYSTEM POTASSIUM UPTAKE PROTEIN B"/>
    <property type="match status" value="1"/>
</dbReference>
<dbReference type="GO" id="GO:0030001">
    <property type="term" value="P:metal ion transport"/>
    <property type="evidence" value="ECO:0007669"/>
    <property type="project" value="UniProtKB-ARBA"/>
</dbReference>
<dbReference type="EMBL" id="WNHQ01001468">
    <property type="protein sequence ID" value="MTV74807.1"/>
    <property type="molecule type" value="Genomic_DNA"/>
</dbReference>
<evidence type="ECO:0000256" key="2">
    <source>
        <dbReference type="ARBA" id="ARBA00022448"/>
    </source>
</evidence>
<keyword evidence="7 8" id="KW-0472">Membrane</keyword>
<keyword evidence="4 8" id="KW-0812">Transmembrane</keyword>
<evidence type="ECO:0000256" key="5">
    <source>
        <dbReference type="ARBA" id="ARBA00022989"/>
    </source>
</evidence>
<dbReference type="PANTHER" id="PTHR32024">
    <property type="entry name" value="TRK SYSTEM POTASSIUM UPTAKE PROTEIN TRKG-RELATED"/>
    <property type="match status" value="1"/>
</dbReference>
<evidence type="ECO:0000256" key="8">
    <source>
        <dbReference type="SAM" id="Phobius"/>
    </source>
</evidence>
<dbReference type="Proteomes" id="UP000483094">
    <property type="component" value="Unassembled WGS sequence"/>
</dbReference>
<evidence type="ECO:0000256" key="3">
    <source>
        <dbReference type="ARBA" id="ARBA00022475"/>
    </source>
</evidence>
<accession>A0A6G2DE30</accession>
<organism evidence="9 10">
    <name type="scientific">Streptococcus pneumoniae</name>
    <dbReference type="NCBI Taxonomy" id="1313"/>
    <lineage>
        <taxon>Bacteria</taxon>
        <taxon>Bacillati</taxon>
        <taxon>Bacillota</taxon>
        <taxon>Bacilli</taxon>
        <taxon>Lactobacillales</taxon>
        <taxon>Streptococcaceae</taxon>
        <taxon>Streptococcus</taxon>
    </lineage>
</organism>
<keyword evidence="6" id="KW-0406">Ion transport</keyword>
<evidence type="ECO:0000256" key="7">
    <source>
        <dbReference type="ARBA" id="ARBA00023136"/>
    </source>
</evidence>
<sequence length="103" mass="11225">VQNSFSVFIIFLMSFLIGLILLGITAKGNPPFIHLVFETISALSTVGVTANLTPDLGKLALSVIMPLMFMGRIGPLTLFVSLADYHPEKKDMIHYMKADISIG</sequence>
<evidence type="ECO:0000313" key="10">
    <source>
        <dbReference type="Proteomes" id="UP000483094"/>
    </source>
</evidence>